<organism evidence="1 2">
    <name type="scientific">Marinicella sediminis</name>
    <dbReference type="NCBI Taxonomy" id="1792834"/>
    <lineage>
        <taxon>Bacteria</taxon>
        <taxon>Pseudomonadati</taxon>
        <taxon>Pseudomonadota</taxon>
        <taxon>Gammaproteobacteria</taxon>
        <taxon>Lysobacterales</taxon>
        <taxon>Marinicellaceae</taxon>
        <taxon>Marinicella</taxon>
    </lineage>
</organism>
<evidence type="ECO:0000313" key="2">
    <source>
        <dbReference type="Proteomes" id="UP001595533"/>
    </source>
</evidence>
<name>A0ABV7JI76_9GAMM</name>
<dbReference type="NCBIfam" id="TIGR03696">
    <property type="entry name" value="Rhs_assc_core"/>
    <property type="match status" value="1"/>
</dbReference>
<dbReference type="PANTHER" id="PTHR32305">
    <property type="match status" value="1"/>
</dbReference>
<dbReference type="EMBL" id="JBHRTS010000015">
    <property type="protein sequence ID" value="MFC3195953.1"/>
    <property type="molecule type" value="Genomic_DNA"/>
</dbReference>
<accession>A0ABV7JI76</accession>
<protein>
    <submittedName>
        <fullName evidence="1">RHS repeat domain-containing protein</fullName>
    </submittedName>
</protein>
<gene>
    <name evidence="1" type="ORF">ACFODZ_17010</name>
</gene>
<dbReference type="Gene3D" id="2.180.10.10">
    <property type="entry name" value="RHS repeat-associated core"/>
    <property type="match status" value="1"/>
</dbReference>
<sequence>MNLASNNSVEKSFQYDDVGNQIVSDGRVIEYTPFNKASYLSEGGHSVEFVYGANNEKIIRKDTTDGETTLTWYIGNVEIINEGWADGMANSIKVKRYLGDSVVTHNNLSNIDVQYIHKDHLGSTQVITNQLFNGNVTRNLSYDVFGKRRSLGSPDYKLSFNPVDGITNYGFTGQSHIDKLGLVNFKARLYDPDLGMMLQADTVIPPGSVVDSLNRYAYVFNNPLSYTDPTGHVPMSNALTEVAANIIEIDRQVAEKAKQEGTTKNKIYNELRRATTRTPASGVNFSTFDSENMGQILLSEDNTVSNCIEPSLCDVTEQPEPSYECLSPMRSCSEVADDYLTELDKKGGLPYQWGFNSVTEANMAAAETFGPAAQESNREVNWYAFKNKNTGLWGFTYPGVGKKGSKSSKKPWQIRRRFDKNNKIGLTPNSLGHSHFDDNLSFSLTDLYSFVGQAGTFTLLNKHGDLSWTSATKLSDLHGIKDKEDVKKLEHEKNIGGPIQDTGVYGLFLGNIYD</sequence>
<dbReference type="PANTHER" id="PTHR32305:SF15">
    <property type="entry name" value="PROTEIN RHSA-RELATED"/>
    <property type="match status" value="1"/>
</dbReference>
<comment type="caution">
    <text evidence="1">The sequence shown here is derived from an EMBL/GenBank/DDBJ whole genome shotgun (WGS) entry which is preliminary data.</text>
</comment>
<dbReference type="InterPro" id="IPR050708">
    <property type="entry name" value="T6SS_VgrG/RHS"/>
</dbReference>
<reference evidence="2" key="1">
    <citation type="journal article" date="2019" name="Int. J. Syst. Evol. Microbiol.">
        <title>The Global Catalogue of Microorganisms (GCM) 10K type strain sequencing project: providing services to taxonomists for standard genome sequencing and annotation.</title>
        <authorList>
            <consortium name="The Broad Institute Genomics Platform"/>
            <consortium name="The Broad Institute Genome Sequencing Center for Infectious Disease"/>
            <person name="Wu L."/>
            <person name="Ma J."/>
        </authorList>
    </citation>
    <scope>NUCLEOTIDE SEQUENCE [LARGE SCALE GENOMIC DNA]</scope>
    <source>
        <strain evidence="2">KCTC 42953</strain>
    </source>
</reference>
<evidence type="ECO:0000313" key="1">
    <source>
        <dbReference type="EMBL" id="MFC3195953.1"/>
    </source>
</evidence>
<proteinExistence type="predicted"/>
<dbReference type="RefSeq" id="WP_077413116.1">
    <property type="nucleotide sequence ID" value="NZ_JBHRTS010000015.1"/>
</dbReference>
<dbReference type="Proteomes" id="UP001595533">
    <property type="component" value="Unassembled WGS sequence"/>
</dbReference>
<dbReference type="InterPro" id="IPR022385">
    <property type="entry name" value="Rhs_assc_core"/>
</dbReference>
<keyword evidence="2" id="KW-1185">Reference proteome</keyword>